<dbReference type="RefSeq" id="WP_108088087.1">
    <property type="nucleotide sequence ID" value="NZ_CABHYR010000052.1"/>
</dbReference>
<sequence length="430" mass="48689">MTTNPDGNIAFLKPGSNEWIPLNNASFIFWRDRNTNIGLDLAGIDFSTVPVNPMEESDIESVKENRSIFNDILLRSLQFPNLSFFAGSGTSLGEVGGPSMWDLWKSAMWEKPDEVDEKFVLKPVAISVCKKVRYSETKYPNIEHFLSQCDAYLSFHEDEEVFGFLNEVKSIILDRCQSFITSGKSDLTSYKMLLQKMARRRVRDPRLKVFTTNYDMTFESSASELGMMVVDGLSYTGKRRFDGKYFNYDVIKRDENEHEFIEGVFQLFKLHGSVSWARDDGQIYEDNNPTASSACLIYPAKGKYQQAFIQPHLELLSRFLDSLRKKNSCLVISGFGFNDDHLSEPIYSAIKSNPSMKLIVADYKCAAHIENNGGDGSSKYWSLLKKLSGDGYDIYFVNASFKDFVGLIPNLRALTPADQLAKVIKQVGGE</sequence>
<keyword evidence="2" id="KW-1185">Reference proteome</keyword>
<dbReference type="Pfam" id="PF13289">
    <property type="entry name" value="SIR2_2"/>
    <property type="match status" value="1"/>
</dbReference>
<name>A0ABM6UXK6_9GAMM</name>
<protein>
    <recommendedName>
        <fullName evidence="3">SIR2-like domain-containing protein</fullName>
    </recommendedName>
</protein>
<proteinExistence type="predicted"/>
<accession>A0ABM6UXK6</accession>
<dbReference type="EMBL" id="CP028487">
    <property type="protein sequence ID" value="AVX39643.1"/>
    <property type="molecule type" value="Genomic_DNA"/>
</dbReference>
<evidence type="ECO:0000313" key="1">
    <source>
        <dbReference type="EMBL" id="AVX39643.1"/>
    </source>
</evidence>
<organism evidence="1 2">
    <name type="scientific">Yersinia massiliensis</name>
    <dbReference type="NCBI Taxonomy" id="419257"/>
    <lineage>
        <taxon>Bacteria</taxon>
        <taxon>Pseudomonadati</taxon>
        <taxon>Pseudomonadota</taxon>
        <taxon>Gammaproteobacteria</taxon>
        <taxon>Enterobacterales</taxon>
        <taxon>Yersiniaceae</taxon>
        <taxon>Yersinia</taxon>
    </lineage>
</organism>
<gene>
    <name evidence="1" type="ORF">DA391_19480</name>
</gene>
<reference evidence="2" key="1">
    <citation type="journal article" date="2018" name="Genome Announc.">
        <title>First complete genome sequence of Yersinia massiliensis.</title>
        <authorList>
            <person name="Thomas M.C."/>
            <person name="Arling V."/>
            <person name="Goji N."/>
            <person name="Janzen T.W."/>
            <person name="Duceppe M.-O."/>
            <person name="Mathews A."/>
            <person name="Carrillo C."/>
            <person name="Amoako K."/>
        </authorList>
    </citation>
    <scope>NUCLEOTIDE SEQUENCE [LARGE SCALE GENOMIC DNA]</scope>
    <source>
        <strain evidence="2">GTA</strain>
    </source>
</reference>
<evidence type="ECO:0000313" key="2">
    <source>
        <dbReference type="Proteomes" id="UP000240908"/>
    </source>
</evidence>
<evidence type="ECO:0008006" key="3">
    <source>
        <dbReference type="Google" id="ProtNLM"/>
    </source>
</evidence>
<dbReference type="Proteomes" id="UP000240908">
    <property type="component" value="Chromosome"/>
</dbReference>